<dbReference type="EMBL" id="BONY01000131">
    <property type="protein sequence ID" value="GIH11395.1"/>
    <property type="molecule type" value="Genomic_DNA"/>
</dbReference>
<dbReference type="Pfam" id="PF18164">
    <property type="entry name" value="GNAT_C"/>
    <property type="match status" value="1"/>
</dbReference>
<reference evidence="3" key="1">
    <citation type="submission" date="2021-01" db="EMBL/GenBank/DDBJ databases">
        <title>Whole genome shotgun sequence of Rhizocola hellebori NBRC 109834.</title>
        <authorList>
            <person name="Komaki H."/>
            <person name="Tamura T."/>
        </authorList>
    </citation>
    <scope>NUCLEOTIDE SEQUENCE</scope>
    <source>
        <strain evidence="3">NBRC 109834</strain>
    </source>
</reference>
<dbReference type="InterPro" id="IPR041273">
    <property type="entry name" value="NAT_N"/>
</dbReference>
<name>A0A8J3VLZ5_9ACTN</name>
<organism evidence="3 4">
    <name type="scientific">Rhizocola hellebori</name>
    <dbReference type="NCBI Taxonomy" id="1392758"/>
    <lineage>
        <taxon>Bacteria</taxon>
        <taxon>Bacillati</taxon>
        <taxon>Actinomycetota</taxon>
        <taxon>Actinomycetes</taxon>
        <taxon>Micromonosporales</taxon>
        <taxon>Micromonosporaceae</taxon>
        <taxon>Rhizocola</taxon>
    </lineage>
</organism>
<feature type="domain" description="GNAT-like C-terminal" evidence="2">
    <location>
        <begin position="129"/>
        <end position="258"/>
    </location>
</feature>
<dbReference type="AlphaFoldDB" id="A0A8J3VLZ5"/>
<evidence type="ECO:0000259" key="2">
    <source>
        <dbReference type="Pfam" id="PF18164"/>
    </source>
</evidence>
<feature type="domain" description="N-acyltransferase N-terminal" evidence="1">
    <location>
        <begin position="3"/>
        <end position="126"/>
    </location>
</feature>
<evidence type="ECO:0000313" key="3">
    <source>
        <dbReference type="EMBL" id="GIH11395.1"/>
    </source>
</evidence>
<gene>
    <name evidence="3" type="ORF">Rhe02_94620</name>
</gene>
<proteinExistence type="predicted"/>
<keyword evidence="4" id="KW-1185">Reference proteome</keyword>
<evidence type="ECO:0008006" key="5">
    <source>
        <dbReference type="Google" id="ProtNLM"/>
    </source>
</evidence>
<dbReference type="Proteomes" id="UP000612899">
    <property type="component" value="Unassembled WGS sequence"/>
</dbReference>
<protein>
    <recommendedName>
        <fullName evidence="5">Acyltransferase</fullName>
    </recommendedName>
</protein>
<dbReference type="InterPro" id="IPR041644">
    <property type="entry name" value="GNAT_C"/>
</dbReference>
<dbReference type="Gene3D" id="3.40.630.120">
    <property type="match status" value="1"/>
</dbReference>
<evidence type="ECO:0000259" key="1">
    <source>
        <dbReference type="Pfam" id="PF18082"/>
    </source>
</evidence>
<comment type="caution">
    <text evidence="3">The sequence shown here is derived from an EMBL/GenBank/DDBJ whole genome shotgun (WGS) entry which is preliminary data.</text>
</comment>
<dbReference type="RefSeq" id="WP_203915116.1">
    <property type="nucleotide sequence ID" value="NZ_BONY01000131.1"/>
</dbReference>
<accession>A0A8J3VLZ5</accession>
<dbReference type="Pfam" id="PF18082">
    <property type="entry name" value="NAT_N"/>
    <property type="match status" value="1"/>
</dbReference>
<sequence length="260" mass="29340">MADLLAALVELAIPHEDIDEVLAIRLTQAQRAIVDDYVAIMARHMGLVQPTPPRFQPLPSAPRLFYVLVYAAALAQVKAYHRGRGVPESISRLTLADVGRNVAVHRQRTDVPGIDPPHWLQLHFCGTRYQIGRLQYEQTVQDGEPVLSIHIPTFCGPLSPAACDDSLRRAKAFFARHFPETPYQTAVCHSWLLDTQLRDYLPAQSNILRFQRRFTPSHSGRQNDESIQRFVVAGTPLHRKVIEHLEAGKHWQIGSGWLAI</sequence>
<evidence type="ECO:0000313" key="4">
    <source>
        <dbReference type="Proteomes" id="UP000612899"/>
    </source>
</evidence>